<evidence type="ECO:0000313" key="2">
    <source>
        <dbReference type="Proteomes" id="UP000738126"/>
    </source>
</evidence>
<dbReference type="EMBL" id="NRSH01000001">
    <property type="protein sequence ID" value="MBK1725444.1"/>
    <property type="molecule type" value="Genomic_DNA"/>
</dbReference>
<keyword evidence="2" id="KW-1185">Reference proteome</keyword>
<protein>
    <submittedName>
        <fullName evidence="1">Uncharacterized protein</fullName>
    </submittedName>
</protein>
<dbReference type="RefSeq" id="WP_200255649.1">
    <property type="nucleotide sequence ID" value="NZ_NRSH01000001.1"/>
</dbReference>
<dbReference type="Proteomes" id="UP000738126">
    <property type="component" value="Unassembled WGS sequence"/>
</dbReference>
<proteinExistence type="predicted"/>
<sequence>MYEIQSDVPAPAARAMRYPLDQLEVGQSLVLRQYEDRSRALRNLRGAVTRLRRSPPEMRFTTRIDQDGNPRTWRVE</sequence>
<reference evidence="1 2" key="1">
    <citation type="journal article" date="2020" name="Microorganisms">
        <title>Osmotic Adaptation and Compatible Solute Biosynthesis of Phototrophic Bacteria as Revealed from Genome Analyses.</title>
        <authorList>
            <person name="Imhoff J.F."/>
            <person name="Rahn T."/>
            <person name="Kunzel S."/>
            <person name="Keller A."/>
            <person name="Neulinger S.C."/>
        </authorList>
    </citation>
    <scope>NUCLEOTIDE SEQUENCE [LARGE SCALE GENOMIC DNA]</scope>
    <source>
        <strain evidence="1 2">DSM 15116</strain>
    </source>
</reference>
<evidence type="ECO:0000313" key="1">
    <source>
        <dbReference type="EMBL" id="MBK1725444.1"/>
    </source>
</evidence>
<organism evidence="1 2">
    <name type="scientific">Halorhodospira neutriphila</name>
    <dbReference type="NCBI Taxonomy" id="168379"/>
    <lineage>
        <taxon>Bacteria</taxon>
        <taxon>Pseudomonadati</taxon>
        <taxon>Pseudomonadota</taxon>
        <taxon>Gammaproteobacteria</taxon>
        <taxon>Chromatiales</taxon>
        <taxon>Ectothiorhodospiraceae</taxon>
        <taxon>Halorhodospira</taxon>
    </lineage>
</organism>
<comment type="caution">
    <text evidence="1">The sequence shown here is derived from an EMBL/GenBank/DDBJ whole genome shotgun (WGS) entry which is preliminary data.</text>
</comment>
<gene>
    <name evidence="1" type="ORF">CKO13_00055</name>
</gene>
<name>A0ABS1E3M5_9GAMM</name>
<accession>A0ABS1E3M5</accession>